<evidence type="ECO:0000256" key="2">
    <source>
        <dbReference type="ARBA" id="ARBA00022630"/>
    </source>
</evidence>
<protein>
    <submittedName>
        <fullName evidence="6">Dehydrogenase</fullName>
    </submittedName>
</protein>
<keyword evidence="7" id="KW-1185">Reference proteome</keyword>
<dbReference type="InterPro" id="IPR016171">
    <property type="entry name" value="Vanillyl_alc_oxidase_C-sub2"/>
</dbReference>
<dbReference type="EMBL" id="JSYN01000002">
    <property type="protein sequence ID" value="KIA96456.1"/>
    <property type="molecule type" value="Genomic_DNA"/>
</dbReference>
<dbReference type="InterPro" id="IPR004113">
    <property type="entry name" value="FAD-bd_oxidored_4_C"/>
</dbReference>
<evidence type="ECO:0000256" key="3">
    <source>
        <dbReference type="ARBA" id="ARBA00022827"/>
    </source>
</evidence>
<dbReference type="RefSeq" id="WP_039471007.1">
    <property type="nucleotide sequence ID" value="NZ_JSYN01000002.1"/>
</dbReference>
<dbReference type="Gene3D" id="3.30.43.10">
    <property type="entry name" value="Uridine Diphospho-n-acetylenolpyruvylglucosamine Reductase, domain 2"/>
    <property type="match status" value="1"/>
</dbReference>
<feature type="domain" description="FAD-binding PCMH-type" evidence="5">
    <location>
        <begin position="41"/>
        <end position="220"/>
    </location>
</feature>
<dbReference type="Gene3D" id="3.30.70.2190">
    <property type="match status" value="1"/>
</dbReference>
<dbReference type="Gene3D" id="3.30.70.2740">
    <property type="match status" value="1"/>
</dbReference>
<dbReference type="InterPro" id="IPR051914">
    <property type="entry name" value="FAD-linked_OxidoTrans_Type4"/>
</dbReference>
<keyword evidence="2" id="KW-0285">Flavoprotein</keyword>
<dbReference type="Pfam" id="PF01565">
    <property type="entry name" value="FAD_binding_4"/>
    <property type="match status" value="1"/>
</dbReference>
<accession>A0A0C1DFP0</accession>
<organism evidence="6 7">
    <name type="scientific">Pedobacter kyungheensis</name>
    <dbReference type="NCBI Taxonomy" id="1069985"/>
    <lineage>
        <taxon>Bacteria</taxon>
        <taxon>Pseudomonadati</taxon>
        <taxon>Bacteroidota</taxon>
        <taxon>Sphingobacteriia</taxon>
        <taxon>Sphingobacteriales</taxon>
        <taxon>Sphingobacteriaceae</taxon>
        <taxon>Pedobacter</taxon>
    </lineage>
</organism>
<dbReference type="AlphaFoldDB" id="A0A0C1DFP0"/>
<dbReference type="PROSITE" id="PS51387">
    <property type="entry name" value="FAD_PCMH"/>
    <property type="match status" value="1"/>
</dbReference>
<dbReference type="PANTHER" id="PTHR42934">
    <property type="entry name" value="GLYCOLATE OXIDASE SUBUNIT GLCD"/>
    <property type="match status" value="1"/>
</dbReference>
<name>A0A0C1DFP0_9SPHI</name>
<gene>
    <name evidence="6" type="ORF">OC25_01490</name>
</gene>
<evidence type="ECO:0000256" key="4">
    <source>
        <dbReference type="ARBA" id="ARBA00023002"/>
    </source>
</evidence>
<dbReference type="InterPro" id="IPR036318">
    <property type="entry name" value="FAD-bd_PCMH-like_sf"/>
</dbReference>
<sequence>MNFTKINTEILAEITSAIGADKVFTDAESLANYSHDETEDLRYQPEVVVKPTTPEEISALLKICNAHHVPVTPRGGGTGLSGAALPIYGGVSLSMEKFKAILEIDTENLQATVEPGVITEEFINAVAEKGLLYPVDPSSKGSCFIGGNVAHGSGGPRVVKYGTIREYILNLEVVLPNGDIIWTGANTLKYASGYNLTQLMIGSEGTLGVVTKIVTKLLPKPSQSVLMMGSFSTNEDACAAVSAIFRAGVTPSALEFMERKGVEWVIKFDDIKFDLKDDVAALLMIEFDGDDLDDIFKNCEKTNIVLEEHKCTEVLFADTAGQKEELWRMRRTMAESVKSNSVYKEEDTVVPRAALPKLVNGIKEIGSKYGFESVCYGHAGDGNLHVNIIKAGMSDEDWKNKLKFGIAEIFELTTALGGTLSGEHGIGLVQKEFMPIKYSEIHLNLMRGIKQVFDPKGILNPGKIMPEPPTPKGE</sequence>
<evidence type="ECO:0000256" key="1">
    <source>
        <dbReference type="ARBA" id="ARBA00001974"/>
    </source>
</evidence>
<dbReference type="Proteomes" id="UP000031246">
    <property type="component" value="Unassembled WGS sequence"/>
</dbReference>
<dbReference type="InterPro" id="IPR016166">
    <property type="entry name" value="FAD-bd_PCMH"/>
</dbReference>
<dbReference type="SUPFAM" id="SSF56176">
    <property type="entry name" value="FAD-binding/transporter-associated domain-like"/>
    <property type="match status" value="1"/>
</dbReference>
<comment type="cofactor">
    <cofactor evidence="1">
        <name>FAD</name>
        <dbReference type="ChEBI" id="CHEBI:57692"/>
    </cofactor>
</comment>
<dbReference type="FunFam" id="1.10.45.10:FF:000001">
    <property type="entry name" value="D-lactate dehydrogenase mitochondrial"/>
    <property type="match status" value="1"/>
</dbReference>
<dbReference type="Pfam" id="PF02913">
    <property type="entry name" value="FAD-oxidase_C"/>
    <property type="match status" value="1"/>
</dbReference>
<dbReference type="InterPro" id="IPR016169">
    <property type="entry name" value="FAD-bd_PCMH_sub2"/>
</dbReference>
<dbReference type="OrthoDB" id="9767256at2"/>
<dbReference type="InterPro" id="IPR006094">
    <property type="entry name" value="Oxid_FAD_bind_N"/>
</dbReference>
<evidence type="ECO:0000313" key="7">
    <source>
        <dbReference type="Proteomes" id="UP000031246"/>
    </source>
</evidence>
<proteinExistence type="predicted"/>
<dbReference type="SUPFAM" id="SSF55103">
    <property type="entry name" value="FAD-linked oxidases, C-terminal domain"/>
    <property type="match status" value="1"/>
</dbReference>
<comment type="caution">
    <text evidence="6">The sequence shown here is derived from an EMBL/GenBank/DDBJ whole genome shotgun (WGS) entry which is preliminary data.</text>
</comment>
<evidence type="ECO:0000259" key="5">
    <source>
        <dbReference type="PROSITE" id="PS51387"/>
    </source>
</evidence>
<dbReference type="InterPro" id="IPR016167">
    <property type="entry name" value="FAD-bd_PCMH_sub1"/>
</dbReference>
<keyword evidence="4" id="KW-0560">Oxidoreductase</keyword>
<dbReference type="PANTHER" id="PTHR42934:SF2">
    <property type="entry name" value="GLYCOLATE OXIDASE SUBUNIT GLCD"/>
    <property type="match status" value="1"/>
</dbReference>
<dbReference type="InterPro" id="IPR016164">
    <property type="entry name" value="FAD-linked_Oxase-like_C"/>
</dbReference>
<dbReference type="Gene3D" id="3.30.465.10">
    <property type="match status" value="1"/>
</dbReference>
<keyword evidence="3" id="KW-0274">FAD</keyword>
<dbReference type="Gene3D" id="1.10.45.10">
    <property type="entry name" value="Vanillyl-alcohol Oxidase, Chain A, domain 4"/>
    <property type="match status" value="1"/>
</dbReference>
<dbReference type="GO" id="GO:0071949">
    <property type="term" value="F:FAD binding"/>
    <property type="evidence" value="ECO:0007669"/>
    <property type="project" value="InterPro"/>
</dbReference>
<dbReference type="GO" id="GO:0016491">
    <property type="term" value="F:oxidoreductase activity"/>
    <property type="evidence" value="ECO:0007669"/>
    <property type="project" value="UniProtKB-KW"/>
</dbReference>
<reference evidence="6 7" key="1">
    <citation type="submission" date="2014-10" db="EMBL/GenBank/DDBJ databases">
        <title>Pedobacter Kyungheensis.</title>
        <authorList>
            <person name="Anderson B.M."/>
            <person name="Newman J.D."/>
        </authorList>
    </citation>
    <scope>NUCLEOTIDE SEQUENCE [LARGE SCALE GENOMIC DNA]</scope>
    <source>
        <strain evidence="6 7">KACC 16221</strain>
    </source>
</reference>
<evidence type="ECO:0000313" key="6">
    <source>
        <dbReference type="EMBL" id="KIA96456.1"/>
    </source>
</evidence>